<keyword evidence="3" id="KW-0808">Transferase</keyword>
<keyword evidence="2" id="KW-0489">Methyltransferase</keyword>
<evidence type="ECO:0000256" key="1">
    <source>
        <dbReference type="ARBA" id="ARBA00011900"/>
    </source>
</evidence>
<evidence type="ECO:0000256" key="2">
    <source>
        <dbReference type="ARBA" id="ARBA00022603"/>
    </source>
</evidence>
<dbReference type="InterPro" id="IPR029063">
    <property type="entry name" value="SAM-dependent_MTases_sf"/>
</dbReference>
<keyword evidence="4" id="KW-0949">S-adenosyl-L-methionine</keyword>
<dbReference type="PROSITE" id="PS00092">
    <property type="entry name" value="N6_MTASE"/>
    <property type="match status" value="1"/>
</dbReference>
<evidence type="ECO:0000259" key="7">
    <source>
        <dbReference type="Pfam" id="PF20466"/>
    </source>
</evidence>
<proteinExistence type="predicted"/>
<dbReference type="RefSeq" id="WP_369314023.1">
    <property type="nucleotide sequence ID" value="NZ_JBEHZE010000001.1"/>
</dbReference>
<comment type="caution">
    <text evidence="8">The sequence shown here is derived from an EMBL/GenBank/DDBJ whole genome shotgun (WGS) entry which is preliminary data.</text>
</comment>
<dbReference type="Pfam" id="PF07669">
    <property type="entry name" value="Eco57I"/>
    <property type="match status" value="1"/>
</dbReference>
<dbReference type="PANTHER" id="PTHR33841">
    <property type="entry name" value="DNA METHYLTRANSFERASE YEEA-RELATED"/>
    <property type="match status" value="1"/>
</dbReference>
<evidence type="ECO:0000256" key="4">
    <source>
        <dbReference type="ARBA" id="ARBA00022691"/>
    </source>
</evidence>
<name>A0ABV3Z5F5_9PROT</name>
<organism evidence="8 9">
    <name type="scientific">Hyphococcus lacteus</name>
    <dbReference type="NCBI Taxonomy" id="3143536"/>
    <lineage>
        <taxon>Bacteria</taxon>
        <taxon>Pseudomonadati</taxon>
        <taxon>Pseudomonadota</taxon>
        <taxon>Alphaproteobacteria</taxon>
        <taxon>Parvularculales</taxon>
        <taxon>Parvularculaceae</taxon>
        <taxon>Hyphococcus</taxon>
    </lineage>
</organism>
<evidence type="ECO:0000256" key="3">
    <source>
        <dbReference type="ARBA" id="ARBA00022679"/>
    </source>
</evidence>
<keyword evidence="9" id="KW-1185">Reference proteome</keyword>
<dbReference type="InterPro" id="IPR050953">
    <property type="entry name" value="N4_N6_ade-DNA_methylase"/>
</dbReference>
<accession>A0ABV3Z5F5</accession>
<evidence type="ECO:0000313" key="9">
    <source>
        <dbReference type="Proteomes" id="UP001560685"/>
    </source>
</evidence>
<dbReference type="PANTHER" id="PTHR33841:SF1">
    <property type="entry name" value="DNA METHYLTRANSFERASE A"/>
    <property type="match status" value="1"/>
</dbReference>
<feature type="domain" description="Type II methyltransferase M.TaqI-like" evidence="6">
    <location>
        <begin position="662"/>
        <end position="923"/>
    </location>
</feature>
<sequence length="1321" mass="147492">MSLHSEWLSLIDVSGPFLAEPVLDAAFPQGLAALDGKKRKGVRQAYYELRESQTQDDPDYPKLHRAWIQYILSDVLEWDDDRSAQNLKSAADFGETYAHDVPGHSVTLNPELAFLSSADELPSIFVISHPPDTPLDGPINTDGWIASPVERMVELCRANTVRLGLITNGEHWMLIDAPTGGVTTFASWYGGLWAQEPKTLQAFISLFDVGRFFLPAEDQLPALLDRSLEFQDDVTDALGEQVRRAVEVLIQAFDRADTDRNQTLLTGVKPAELYEAGLTIMMRIVFLLSAEERDLLLLGNERYEANYAITTLRRQLRETSEEILEKRWDAWSRLLALFRAVYGGVDHQTMRLPALGGSLFDPDRFPFLEGRAKGTSWTETEALPLPIDNKTVLLLLEAVQLFRGRTLSYRALDVEQIGYVYEGLLERTAVKAKDVTLDLNATKNAKNPWVKLTELEDAAETDTVAKLLKERTGSSASRVTNDLAKEGDKDALAKLLVVCQNNEALRDKLAPYIHFIRIDPWNYPLVYPKGSFMVAAGTDRRESGTHYTPKSLTEQIVETTLTPLAYSGPAEGKPKEEWTLKSSAELLDLRICDPAMGSGAFLVQVCRWLSEKLIEAWLTAERNGNAITIDGRVISPDEANELAPDDLEERLILAKRLVAERCLYGVDMNPLAVELAKLSIWLITLSKGRPFGFLDHNLKAGDSLIGITSIEQLTTLDMIAPEKASPKLFAHDVDQAVSSALELRKQIRSSPVNDIRDVEIMASLDQQAKIVLRIPTVIADALVGETLASNEKKPDTTSLSIFVGQVLGGDDRSISELTRRATQKLNAGLPKGKNKRRPFHWPLEFPEVFTEAKQGFDGIVGNPPFIGNTYWKERLGSDYQRLGSIILGAPPGKIDLCILFLRRMADLLSSCSAYGMLATNNVAEGSAISVGLGELVNSGDVFASVKGLPWPGKAAVEVSIIHYWNGKYRGEKIANGQKCKKIGPRLNVAGDDDWQPKKIDSAMFSLKGADNSKGLCFVITPDHPWFLKLKEEKNSLLVPYITGNDLTSFALNGIDRWALDVLDRELEEIQASWPLAYEFLTEVAQPNRNEKALKSYKGLKDRWWQFWNHRASQMRRLREKREFIGFSRVTKYPVCMLCPSDWIYTDKVVLIELLRADELAICQSSFFKSWVTRYSGGRMEGRLTISITEALGKFPPPRNLVSKRGIEAAQAFNTNIVSWSVSESCGLTDAINAINNPNITTQAIENLRSTMMEVDACVAEAYGWQDINLEHSFTEKEAKAERDKIQWGCSLEAQIEIIQKLIELNKSYAQSANDQLTLDVS</sequence>
<dbReference type="EC" id="2.1.1.72" evidence="1"/>
<dbReference type="InterPro" id="IPR002052">
    <property type="entry name" value="DNA_methylase_N6_adenine_CS"/>
</dbReference>
<reference evidence="8 9" key="1">
    <citation type="submission" date="2024-05" db="EMBL/GenBank/DDBJ databases">
        <title>Three bacterial strains, DH-69, EH-24, and ECK-19 isolated from coastal sediments.</title>
        <authorList>
            <person name="Ye Y.-Q."/>
            <person name="Du Z.-J."/>
        </authorList>
    </citation>
    <scope>NUCLEOTIDE SEQUENCE [LARGE SCALE GENOMIC DNA]</scope>
    <source>
        <strain evidence="8 9">ECK-19</strain>
    </source>
</reference>
<dbReference type="Pfam" id="PF20466">
    <property type="entry name" value="MmeI_TRD"/>
    <property type="match status" value="1"/>
</dbReference>
<dbReference type="Proteomes" id="UP001560685">
    <property type="component" value="Unassembled WGS sequence"/>
</dbReference>
<dbReference type="InterPro" id="IPR046820">
    <property type="entry name" value="MmeI_TRD"/>
</dbReference>
<evidence type="ECO:0000256" key="5">
    <source>
        <dbReference type="ARBA" id="ARBA00047942"/>
    </source>
</evidence>
<dbReference type="Gene3D" id="3.40.50.150">
    <property type="entry name" value="Vaccinia Virus protein VP39"/>
    <property type="match status" value="1"/>
</dbReference>
<dbReference type="SUPFAM" id="SSF53335">
    <property type="entry name" value="S-adenosyl-L-methionine-dependent methyltransferases"/>
    <property type="match status" value="1"/>
</dbReference>
<evidence type="ECO:0000313" key="8">
    <source>
        <dbReference type="EMBL" id="MEX6634031.1"/>
    </source>
</evidence>
<dbReference type="InterPro" id="IPR011639">
    <property type="entry name" value="MethylTrfase_TaqI-like_dom"/>
</dbReference>
<protein>
    <recommendedName>
        <fullName evidence="1">site-specific DNA-methyltransferase (adenine-specific)</fullName>
        <ecNumber evidence="1">2.1.1.72</ecNumber>
    </recommendedName>
</protein>
<comment type="catalytic activity">
    <reaction evidence="5">
        <text>a 2'-deoxyadenosine in DNA + S-adenosyl-L-methionine = an N(6)-methyl-2'-deoxyadenosine in DNA + S-adenosyl-L-homocysteine + H(+)</text>
        <dbReference type="Rhea" id="RHEA:15197"/>
        <dbReference type="Rhea" id="RHEA-COMP:12418"/>
        <dbReference type="Rhea" id="RHEA-COMP:12419"/>
        <dbReference type="ChEBI" id="CHEBI:15378"/>
        <dbReference type="ChEBI" id="CHEBI:57856"/>
        <dbReference type="ChEBI" id="CHEBI:59789"/>
        <dbReference type="ChEBI" id="CHEBI:90615"/>
        <dbReference type="ChEBI" id="CHEBI:90616"/>
        <dbReference type="EC" id="2.1.1.72"/>
    </reaction>
</comment>
<feature type="domain" description="MmeI-like target recognition" evidence="7">
    <location>
        <begin position="1026"/>
        <end position="1197"/>
    </location>
</feature>
<dbReference type="EMBL" id="JBEHZE010000001">
    <property type="protein sequence ID" value="MEX6634031.1"/>
    <property type="molecule type" value="Genomic_DNA"/>
</dbReference>
<gene>
    <name evidence="8" type="ORF">ABFZ84_10770</name>
</gene>
<evidence type="ECO:0000259" key="6">
    <source>
        <dbReference type="Pfam" id="PF07669"/>
    </source>
</evidence>
<dbReference type="PRINTS" id="PR00507">
    <property type="entry name" value="N12N6MTFRASE"/>
</dbReference>